<sequence>MASCFLSIMKIRRGSSGEDQEPFPSMLPPPPHHLSWLKDPMLGCRCGPAQSELWPPAELPNVCSRSLEKGEGASRKRRYLVELVEKAECAIFSPLQCLSPHPAMSSLGT</sequence>
<evidence type="ECO:0000313" key="1">
    <source>
        <dbReference type="EMBL" id="LAB32099.1"/>
    </source>
</evidence>
<accession>A0A2D4MGI4</accession>
<proteinExistence type="predicted"/>
<reference evidence="1" key="1">
    <citation type="submission" date="2017-07" db="EMBL/GenBank/DDBJ databases">
        <authorList>
            <person name="Mikheyev A."/>
            <person name="Grau M."/>
        </authorList>
    </citation>
    <scope>NUCLEOTIDE SEQUENCE</scope>
    <source>
        <tissue evidence="1">Venom_gland</tissue>
    </source>
</reference>
<name>A0A2D4MGI4_9SAUR</name>
<organism evidence="1">
    <name type="scientific">Micrurus spixii</name>
    <name type="common">Amazon coral snake</name>
    <dbReference type="NCBI Taxonomy" id="129469"/>
    <lineage>
        <taxon>Eukaryota</taxon>
        <taxon>Metazoa</taxon>
        <taxon>Chordata</taxon>
        <taxon>Craniata</taxon>
        <taxon>Vertebrata</taxon>
        <taxon>Euteleostomi</taxon>
        <taxon>Lepidosauria</taxon>
        <taxon>Squamata</taxon>
        <taxon>Bifurcata</taxon>
        <taxon>Unidentata</taxon>
        <taxon>Episquamata</taxon>
        <taxon>Toxicofera</taxon>
        <taxon>Serpentes</taxon>
        <taxon>Colubroidea</taxon>
        <taxon>Elapidae</taxon>
        <taxon>Elapinae</taxon>
        <taxon>Micrurus</taxon>
    </lineage>
</organism>
<protein>
    <submittedName>
        <fullName evidence="1">Uncharacterized protein</fullName>
    </submittedName>
</protein>
<dbReference type="AlphaFoldDB" id="A0A2D4MGI4"/>
<reference evidence="1" key="2">
    <citation type="submission" date="2017-11" db="EMBL/GenBank/DDBJ databases">
        <title>Coralsnake Venomics: Analyses of Venom Gland Transcriptomes and Proteomes of Six Brazilian Taxa.</title>
        <authorList>
            <person name="Aird S.D."/>
            <person name="Jorge da Silva N."/>
            <person name="Qiu L."/>
            <person name="Villar-Briones A."/>
            <person name="Aparecida-Saddi V."/>
            <person name="Campos-Telles M.P."/>
            <person name="Grau M."/>
            <person name="Mikheyev A.S."/>
        </authorList>
    </citation>
    <scope>NUCLEOTIDE SEQUENCE</scope>
    <source>
        <tissue evidence="1">Venom_gland</tissue>
    </source>
</reference>
<dbReference type="EMBL" id="IACM01096112">
    <property type="protein sequence ID" value="LAB32099.1"/>
    <property type="molecule type" value="Transcribed_RNA"/>
</dbReference>